<sequence>MAEWEIRKLRILRTLRERGTVTATAEALHMTPSAVSQQLTNLAAQLGVPLLEARGRRVRLTDAARLVLRHADAVFEQLERADAEMAAYTRGEAGEVRVAAFSTAVPALVVPAVRALRASRPGVSVRVREAEAGEAYDLLAAGEVDLALSLAAHAPTAVDPGFTRVPLLADPLDLALPPGHALASAPEVRLADLAAEAWIFGGSGPWSDITRTACEAAGFSPHQGHTAAGWTAILAMVEAGMGVALVPRMAAPRRDGVVLRELAADRPHRHVVAALRQGARDAPAPRTVLTALRTAATHLTTGQDARIEARED</sequence>
<dbReference type="EMBL" id="JBHSDP010000027">
    <property type="protein sequence ID" value="MFC4331688.1"/>
    <property type="molecule type" value="Genomic_DNA"/>
</dbReference>
<dbReference type="InterPro" id="IPR036388">
    <property type="entry name" value="WH-like_DNA-bd_sf"/>
</dbReference>
<evidence type="ECO:0000259" key="5">
    <source>
        <dbReference type="PROSITE" id="PS50931"/>
    </source>
</evidence>
<comment type="caution">
    <text evidence="6">The sequence shown here is derived from an EMBL/GenBank/DDBJ whole genome shotgun (WGS) entry which is preliminary data.</text>
</comment>
<dbReference type="PROSITE" id="PS50931">
    <property type="entry name" value="HTH_LYSR"/>
    <property type="match status" value="1"/>
</dbReference>
<accession>A0ABV8TMB7</accession>
<reference evidence="7" key="1">
    <citation type="journal article" date="2019" name="Int. J. Syst. Evol. Microbiol.">
        <title>The Global Catalogue of Microorganisms (GCM) 10K type strain sequencing project: providing services to taxonomists for standard genome sequencing and annotation.</title>
        <authorList>
            <consortium name="The Broad Institute Genomics Platform"/>
            <consortium name="The Broad Institute Genome Sequencing Center for Infectious Disease"/>
            <person name="Wu L."/>
            <person name="Ma J."/>
        </authorList>
    </citation>
    <scope>NUCLEOTIDE SEQUENCE [LARGE SCALE GENOMIC DNA]</scope>
    <source>
        <strain evidence="7">PCU 347</strain>
    </source>
</reference>
<evidence type="ECO:0000256" key="2">
    <source>
        <dbReference type="ARBA" id="ARBA00023015"/>
    </source>
</evidence>
<organism evidence="6 7">
    <name type="scientific">Streptomyces andamanensis</name>
    <dbReference type="NCBI Taxonomy" id="1565035"/>
    <lineage>
        <taxon>Bacteria</taxon>
        <taxon>Bacillati</taxon>
        <taxon>Actinomycetota</taxon>
        <taxon>Actinomycetes</taxon>
        <taxon>Kitasatosporales</taxon>
        <taxon>Streptomycetaceae</taxon>
        <taxon>Streptomyces</taxon>
    </lineage>
</organism>
<keyword evidence="7" id="KW-1185">Reference proteome</keyword>
<gene>
    <name evidence="6" type="ORF">ACFPC0_28735</name>
</gene>
<dbReference type="Pfam" id="PF03466">
    <property type="entry name" value="LysR_substrate"/>
    <property type="match status" value="1"/>
</dbReference>
<dbReference type="SUPFAM" id="SSF46785">
    <property type="entry name" value="Winged helix' DNA-binding domain"/>
    <property type="match status" value="1"/>
</dbReference>
<proteinExistence type="inferred from homology"/>
<evidence type="ECO:0000313" key="6">
    <source>
        <dbReference type="EMBL" id="MFC4331688.1"/>
    </source>
</evidence>
<dbReference type="InterPro" id="IPR000847">
    <property type="entry name" value="LysR_HTH_N"/>
</dbReference>
<keyword evidence="2" id="KW-0805">Transcription regulation</keyword>
<dbReference type="Proteomes" id="UP001595824">
    <property type="component" value="Unassembled WGS sequence"/>
</dbReference>
<dbReference type="RefSeq" id="WP_381743095.1">
    <property type="nucleotide sequence ID" value="NZ_JBHSDP010000027.1"/>
</dbReference>
<dbReference type="InterPro" id="IPR005119">
    <property type="entry name" value="LysR_subst-bd"/>
</dbReference>
<dbReference type="Pfam" id="PF00126">
    <property type="entry name" value="HTH_1"/>
    <property type="match status" value="1"/>
</dbReference>
<keyword evidence="4" id="KW-0804">Transcription</keyword>
<comment type="similarity">
    <text evidence="1">Belongs to the LysR transcriptional regulatory family.</text>
</comment>
<dbReference type="PANTHER" id="PTHR30346:SF29">
    <property type="entry name" value="LYSR SUBSTRATE-BINDING"/>
    <property type="match status" value="1"/>
</dbReference>
<protein>
    <submittedName>
        <fullName evidence="6">LysR family transcriptional regulator</fullName>
    </submittedName>
</protein>
<feature type="domain" description="HTH lysR-type" evidence="5">
    <location>
        <begin position="4"/>
        <end position="61"/>
    </location>
</feature>
<name>A0ABV8TMB7_9ACTN</name>
<dbReference type="Gene3D" id="1.10.10.10">
    <property type="entry name" value="Winged helix-like DNA-binding domain superfamily/Winged helix DNA-binding domain"/>
    <property type="match status" value="1"/>
</dbReference>
<dbReference type="SUPFAM" id="SSF53850">
    <property type="entry name" value="Periplasmic binding protein-like II"/>
    <property type="match status" value="1"/>
</dbReference>
<evidence type="ECO:0000256" key="4">
    <source>
        <dbReference type="ARBA" id="ARBA00023163"/>
    </source>
</evidence>
<evidence type="ECO:0000256" key="1">
    <source>
        <dbReference type="ARBA" id="ARBA00009437"/>
    </source>
</evidence>
<keyword evidence="3" id="KW-0238">DNA-binding</keyword>
<evidence type="ECO:0000313" key="7">
    <source>
        <dbReference type="Proteomes" id="UP001595824"/>
    </source>
</evidence>
<dbReference type="PANTHER" id="PTHR30346">
    <property type="entry name" value="TRANSCRIPTIONAL DUAL REGULATOR HCAR-RELATED"/>
    <property type="match status" value="1"/>
</dbReference>
<dbReference type="InterPro" id="IPR036390">
    <property type="entry name" value="WH_DNA-bd_sf"/>
</dbReference>
<dbReference type="Gene3D" id="3.40.190.10">
    <property type="entry name" value="Periplasmic binding protein-like II"/>
    <property type="match status" value="2"/>
</dbReference>
<evidence type="ECO:0000256" key="3">
    <source>
        <dbReference type="ARBA" id="ARBA00023125"/>
    </source>
</evidence>